<dbReference type="GO" id="GO:0006888">
    <property type="term" value="P:endoplasmic reticulum to Golgi vesicle-mediated transport"/>
    <property type="evidence" value="ECO:0007669"/>
    <property type="project" value="InterPro"/>
</dbReference>
<dbReference type="Pfam" id="PF00957">
    <property type="entry name" value="Synaptobrevin"/>
    <property type="match status" value="1"/>
</dbReference>
<evidence type="ECO:0000256" key="6">
    <source>
        <dbReference type="ARBA" id="ARBA00022824"/>
    </source>
</evidence>
<evidence type="ECO:0000256" key="5">
    <source>
        <dbReference type="ARBA" id="ARBA00022692"/>
    </source>
</evidence>
<dbReference type="CDD" id="cd15866">
    <property type="entry name" value="R-SNARE_SEC22"/>
    <property type="match status" value="1"/>
</dbReference>
<dbReference type="GO" id="GO:0006890">
    <property type="term" value="P:retrograde vesicle-mediated transport, Golgi to endoplasmic reticulum"/>
    <property type="evidence" value="ECO:0007669"/>
    <property type="project" value="InterPro"/>
</dbReference>
<evidence type="ECO:0000259" key="15">
    <source>
        <dbReference type="PROSITE" id="PS50892"/>
    </source>
</evidence>
<accession>A0A7S3EJK2</accession>
<gene>
    <name evidence="16" type="ORF">RMAR00112_LOCUS26831</name>
    <name evidence="17" type="ORF">RMAR00112_LOCUS26832</name>
</gene>
<evidence type="ECO:0000256" key="7">
    <source>
        <dbReference type="ARBA" id="ARBA00022927"/>
    </source>
</evidence>
<dbReference type="Gene3D" id="1.20.5.110">
    <property type="match status" value="1"/>
</dbReference>
<evidence type="ECO:0000256" key="3">
    <source>
        <dbReference type="ARBA" id="ARBA00008025"/>
    </source>
</evidence>
<dbReference type="InterPro" id="IPR010908">
    <property type="entry name" value="Longin_dom"/>
</dbReference>
<dbReference type="Pfam" id="PF13774">
    <property type="entry name" value="Longin"/>
    <property type="match status" value="1"/>
</dbReference>
<keyword evidence="10 12" id="KW-0175">Coiled coil</keyword>
<comment type="subcellular location">
    <subcellularLocation>
        <location evidence="1">Endoplasmic reticulum membrane</location>
        <topology evidence="1">Single-pass type IV membrane protein</topology>
    </subcellularLocation>
    <subcellularLocation>
        <location evidence="2">Golgi apparatus membrane</location>
    </subcellularLocation>
</comment>
<sequence length="233" mass="27037">MPIFTIIGRLSDGLTLTQSMASQSDPYRKEVQEYERQAKKLLMSSAHEEQKSLLYNQNSSQPAPYVTAEAGDQFCFHYTSGNGVCFLTLTEKNYPRRLAYDYLDELRNEFLSVYRDQIASASRPYEFIRFDSFIQKTKKLYTDSRTERNLEKLNSDLRDVHSIMTKNINQIITRGENLQNVTEKSSRLGFEAQSYAKQAAHANRMRLIREYAPGVVVLIIVLLLLYFFVIRGR</sequence>
<evidence type="ECO:0000256" key="9">
    <source>
        <dbReference type="ARBA" id="ARBA00023034"/>
    </source>
</evidence>
<dbReference type="Gene3D" id="3.30.450.50">
    <property type="entry name" value="Longin domain"/>
    <property type="match status" value="1"/>
</dbReference>
<keyword evidence="9" id="KW-0333">Golgi apparatus</keyword>
<dbReference type="InterPro" id="IPR042855">
    <property type="entry name" value="V_SNARE_CC"/>
</dbReference>
<dbReference type="CDD" id="cd14824">
    <property type="entry name" value="Longin"/>
    <property type="match status" value="1"/>
</dbReference>
<dbReference type="PROSITE" id="PS50859">
    <property type="entry name" value="LONGIN"/>
    <property type="match status" value="1"/>
</dbReference>
<feature type="domain" description="V-SNARE coiled-coil homology" evidence="15">
    <location>
        <begin position="149"/>
        <end position="209"/>
    </location>
</feature>
<name>A0A7S3EJK2_9RHOD</name>
<dbReference type="InterPro" id="IPR011012">
    <property type="entry name" value="Longin-like_dom_sf"/>
</dbReference>
<dbReference type="EMBL" id="HBHW01034879">
    <property type="protein sequence ID" value="CAE0058767.1"/>
    <property type="molecule type" value="Transcribed_RNA"/>
</dbReference>
<keyword evidence="8 13" id="KW-1133">Transmembrane helix</keyword>
<evidence type="ECO:0000256" key="2">
    <source>
        <dbReference type="ARBA" id="ARBA00004394"/>
    </source>
</evidence>
<dbReference type="PANTHER" id="PTHR45837">
    <property type="entry name" value="VESICLE-TRAFFICKING PROTEIN SEC22B"/>
    <property type="match status" value="1"/>
</dbReference>
<proteinExistence type="inferred from homology"/>
<keyword evidence="4" id="KW-0813">Transport</keyword>
<organism evidence="17">
    <name type="scientific">Rhodosorus marinus</name>
    <dbReference type="NCBI Taxonomy" id="101924"/>
    <lineage>
        <taxon>Eukaryota</taxon>
        <taxon>Rhodophyta</taxon>
        <taxon>Stylonematophyceae</taxon>
        <taxon>Stylonematales</taxon>
        <taxon>Stylonemataceae</taxon>
        <taxon>Rhodosorus</taxon>
    </lineage>
</organism>
<dbReference type="InterPro" id="IPR044565">
    <property type="entry name" value="Sec22"/>
</dbReference>
<evidence type="ECO:0008006" key="18">
    <source>
        <dbReference type="Google" id="ProtNLM"/>
    </source>
</evidence>
<evidence type="ECO:0000256" key="12">
    <source>
        <dbReference type="PROSITE-ProRule" id="PRU00290"/>
    </source>
</evidence>
<feature type="transmembrane region" description="Helical" evidence="13">
    <location>
        <begin position="211"/>
        <end position="230"/>
    </location>
</feature>
<keyword evidence="6" id="KW-0256">Endoplasmic reticulum</keyword>
<evidence type="ECO:0000256" key="13">
    <source>
        <dbReference type="SAM" id="Phobius"/>
    </source>
</evidence>
<feature type="domain" description="Longin" evidence="14">
    <location>
        <begin position="6"/>
        <end position="134"/>
    </location>
</feature>
<evidence type="ECO:0000259" key="14">
    <source>
        <dbReference type="PROSITE" id="PS50859"/>
    </source>
</evidence>
<evidence type="ECO:0000256" key="4">
    <source>
        <dbReference type="ARBA" id="ARBA00022448"/>
    </source>
</evidence>
<dbReference type="GO" id="GO:0005789">
    <property type="term" value="C:endoplasmic reticulum membrane"/>
    <property type="evidence" value="ECO:0007669"/>
    <property type="project" value="UniProtKB-SubCell"/>
</dbReference>
<dbReference type="GO" id="GO:0015031">
    <property type="term" value="P:protein transport"/>
    <property type="evidence" value="ECO:0007669"/>
    <property type="project" value="UniProtKB-KW"/>
</dbReference>
<dbReference type="GO" id="GO:0005484">
    <property type="term" value="F:SNAP receptor activity"/>
    <property type="evidence" value="ECO:0007669"/>
    <property type="project" value="InterPro"/>
</dbReference>
<dbReference type="SUPFAM" id="SSF64356">
    <property type="entry name" value="SNARE-like"/>
    <property type="match status" value="1"/>
</dbReference>
<evidence type="ECO:0000256" key="11">
    <source>
        <dbReference type="ARBA" id="ARBA00023136"/>
    </source>
</evidence>
<dbReference type="EMBL" id="HBHW01034878">
    <property type="protein sequence ID" value="CAE0058766.1"/>
    <property type="molecule type" value="Transcribed_RNA"/>
</dbReference>
<keyword evidence="11 13" id="KW-0472">Membrane</keyword>
<comment type="similarity">
    <text evidence="3">Belongs to the synaptobrevin family.</text>
</comment>
<keyword evidence="7" id="KW-0653">Protein transport</keyword>
<dbReference type="AlphaFoldDB" id="A0A7S3EJK2"/>
<protein>
    <recommendedName>
        <fullName evidence="18">Longin domain-containing protein</fullName>
    </recommendedName>
</protein>
<dbReference type="SUPFAM" id="SSF58038">
    <property type="entry name" value="SNARE fusion complex"/>
    <property type="match status" value="1"/>
</dbReference>
<evidence type="ECO:0000256" key="1">
    <source>
        <dbReference type="ARBA" id="ARBA00004163"/>
    </source>
</evidence>
<reference evidence="17" key="1">
    <citation type="submission" date="2021-01" db="EMBL/GenBank/DDBJ databases">
        <authorList>
            <person name="Corre E."/>
            <person name="Pelletier E."/>
            <person name="Niang G."/>
            <person name="Scheremetjew M."/>
            <person name="Finn R."/>
            <person name="Kale V."/>
            <person name="Holt S."/>
            <person name="Cochrane G."/>
            <person name="Meng A."/>
            <person name="Brown T."/>
            <person name="Cohen L."/>
        </authorList>
    </citation>
    <scope>NUCLEOTIDE SEQUENCE</scope>
    <source>
        <strain evidence="17">CCMP 769</strain>
    </source>
</reference>
<keyword evidence="5 13" id="KW-0812">Transmembrane</keyword>
<evidence type="ECO:0000256" key="10">
    <source>
        <dbReference type="ARBA" id="ARBA00023054"/>
    </source>
</evidence>
<evidence type="ECO:0000313" key="16">
    <source>
        <dbReference type="EMBL" id="CAE0058766.1"/>
    </source>
</evidence>
<evidence type="ECO:0000313" key="17">
    <source>
        <dbReference type="EMBL" id="CAE0058767.1"/>
    </source>
</evidence>
<dbReference type="SMART" id="SM01270">
    <property type="entry name" value="Longin"/>
    <property type="match status" value="1"/>
</dbReference>
<evidence type="ECO:0000256" key="8">
    <source>
        <dbReference type="ARBA" id="ARBA00022989"/>
    </source>
</evidence>
<dbReference type="PROSITE" id="PS50892">
    <property type="entry name" value="V_SNARE"/>
    <property type="match status" value="1"/>
</dbReference>
<dbReference type="GO" id="GO:0000139">
    <property type="term" value="C:Golgi membrane"/>
    <property type="evidence" value="ECO:0007669"/>
    <property type="project" value="UniProtKB-SubCell"/>
</dbReference>